<dbReference type="RefSeq" id="WP_050725600.1">
    <property type="nucleotide sequence ID" value="NZ_CP012332.1"/>
</dbReference>
<dbReference type="KEGG" id="vin:AKJ08_1651"/>
<gene>
    <name evidence="2" type="ORF">AKJ08_1651</name>
</gene>
<name>A0A0K1PDT2_9BACT</name>
<proteinExistence type="predicted"/>
<sequence length="374" mass="37565">MKRIVLVTLVCGSLAACGTPPNRGTDEPRVGGGAGGSGGKVDTGGTGGSGGLAGTGGKGGDVEPPATGSGGRGGSAGAGAGGEGEARDTVRIDSIETDGSESEKEPARRFRGTLLIRGAGLDGATAILRQNGAELPLQVLDSTSDALRVEVPDDAETGASTVVVHNRAMSAQRDLWLFQGERGEVGPEGPQGDQGEIGPAGPRGEQGPAGPQGLRGAQGLTGERGLAGPQGPAGPVGRAGEDAFNRIDALDSGAGDTSIRSDADWQVVGQAKNVTISSRLTLVTADVSLSSGSLSWSNGCFVELNVQANGTNLLARPYRLRVRDVTGMSATFHAYASSSSFPAAKAYRIVARTTGVCPSLTAHDGRILVLQMNG</sequence>
<feature type="region of interest" description="Disordered" evidence="1">
    <location>
        <begin position="15"/>
        <end position="107"/>
    </location>
</feature>
<evidence type="ECO:0000313" key="3">
    <source>
        <dbReference type="Proteomes" id="UP000055590"/>
    </source>
</evidence>
<reference evidence="2 3" key="1">
    <citation type="submission" date="2015-08" db="EMBL/GenBank/DDBJ databases">
        <authorList>
            <person name="Babu N.S."/>
            <person name="Beckwith C.J."/>
            <person name="Beseler K.G."/>
            <person name="Brison A."/>
            <person name="Carone J.V."/>
            <person name="Caskin T.P."/>
            <person name="Diamond M."/>
            <person name="Durham M.E."/>
            <person name="Foxe J.M."/>
            <person name="Go M."/>
            <person name="Henderson B.A."/>
            <person name="Jones I.B."/>
            <person name="McGettigan J.A."/>
            <person name="Micheletti S.J."/>
            <person name="Nasrallah M.E."/>
            <person name="Ortiz D."/>
            <person name="Piller C.R."/>
            <person name="Privatt S.R."/>
            <person name="Schneider S.L."/>
            <person name="Sharp S."/>
            <person name="Smith T.C."/>
            <person name="Stanton J.D."/>
            <person name="Ullery H.E."/>
            <person name="Wilson R.J."/>
            <person name="Serrano M.G."/>
            <person name="Buck G."/>
            <person name="Lee V."/>
            <person name="Wang Y."/>
            <person name="Carvalho R."/>
            <person name="Voegtly L."/>
            <person name="Shi R."/>
            <person name="Duckworth R."/>
            <person name="Johnson A."/>
            <person name="Loviza R."/>
            <person name="Walstead R."/>
            <person name="Shah Z."/>
            <person name="Kiflezghi M."/>
            <person name="Wade K."/>
            <person name="Ball S.L."/>
            <person name="Bradley K.W."/>
            <person name="Asai D.J."/>
            <person name="Bowman C.A."/>
            <person name="Russell D.A."/>
            <person name="Pope W.H."/>
            <person name="Jacobs-Sera D."/>
            <person name="Hendrix R.W."/>
            <person name="Hatfull G.F."/>
        </authorList>
    </citation>
    <scope>NUCLEOTIDE SEQUENCE [LARGE SCALE GENOMIC DNA]</scope>
    <source>
        <strain evidence="2 3">DSM 27710</strain>
    </source>
</reference>
<feature type="compositionally biased region" description="Gly residues" evidence="1">
    <location>
        <begin position="30"/>
        <end position="59"/>
    </location>
</feature>
<dbReference type="EMBL" id="CP012332">
    <property type="protein sequence ID" value="AKU91264.1"/>
    <property type="molecule type" value="Genomic_DNA"/>
</dbReference>
<dbReference type="Pfam" id="PF01391">
    <property type="entry name" value="Collagen"/>
    <property type="match status" value="1"/>
</dbReference>
<feature type="compositionally biased region" description="Gly residues" evidence="1">
    <location>
        <begin position="68"/>
        <end position="83"/>
    </location>
</feature>
<evidence type="ECO:0000256" key="1">
    <source>
        <dbReference type="SAM" id="MobiDB-lite"/>
    </source>
</evidence>
<keyword evidence="3" id="KW-1185">Reference proteome</keyword>
<organism evidence="2 3">
    <name type="scientific">Vulgatibacter incomptus</name>
    <dbReference type="NCBI Taxonomy" id="1391653"/>
    <lineage>
        <taxon>Bacteria</taxon>
        <taxon>Pseudomonadati</taxon>
        <taxon>Myxococcota</taxon>
        <taxon>Myxococcia</taxon>
        <taxon>Myxococcales</taxon>
        <taxon>Cystobacterineae</taxon>
        <taxon>Vulgatibacteraceae</taxon>
        <taxon>Vulgatibacter</taxon>
    </lineage>
</organism>
<dbReference type="STRING" id="1391653.AKJ08_1651"/>
<evidence type="ECO:0000313" key="2">
    <source>
        <dbReference type="EMBL" id="AKU91264.1"/>
    </source>
</evidence>
<dbReference type="InterPro" id="IPR008160">
    <property type="entry name" value="Collagen"/>
</dbReference>
<dbReference type="Gene3D" id="1.20.5.320">
    <property type="entry name" value="6-Phosphogluconate Dehydrogenase, domain 3"/>
    <property type="match status" value="1"/>
</dbReference>
<dbReference type="PROSITE" id="PS51257">
    <property type="entry name" value="PROKAR_LIPOPROTEIN"/>
    <property type="match status" value="1"/>
</dbReference>
<accession>A0A0K1PDT2</accession>
<protein>
    <submittedName>
        <fullName evidence="2">Phage tail fiber protein</fullName>
    </submittedName>
</protein>
<dbReference type="Proteomes" id="UP000055590">
    <property type="component" value="Chromosome"/>
</dbReference>
<feature type="region of interest" description="Disordered" evidence="1">
    <location>
        <begin position="182"/>
        <end position="240"/>
    </location>
</feature>
<feature type="compositionally biased region" description="Basic and acidic residues" evidence="1">
    <location>
        <begin position="84"/>
        <end position="94"/>
    </location>
</feature>
<dbReference type="AlphaFoldDB" id="A0A0K1PDT2"/>